<gene>
    <name evidence="1" type="ORF">AVEN_106966_1</name>
</gene>
<protein>
    <submittedName>
        <fullName evidence="1">Uncharacterized protein</fullName>
    </submittedName>
</protein>
<organism evidence="1 2">
    <name type="scientific">Araneus ventricosus</name>
    <name type="common">Orbweaver spider</name>
    <name type="synonym">Epeira ventricosa</name>
    <dbReference type="NCBI Taxonomy" id="182803"/>
    <lineage>
        <taxon>Eukaryota</taxon>
        <taxon>Metazoa</taxon>
        <taxon>Ecdysozoa</taxon>
        <taxon>Arthropoda</taxon>
        <taxon>Chelicerata</taxon>
        <taxon>Arachnida</taxon>
        <taxon>Araneae</taxon>
        <taxon>Araneomorphae</taxon>
        <taxon>Entelegynae</taxon>
        <taxon>Araneoidea</taxon>
        <taxon>Araneidae</taxon>
        <taxon>Araneus</taxon>
    </lineage>
</organism>
<dbReference type="AlphaFoldDB" id="A0A4Y2Q7W8"/>
<evidence type="ECO:0000313" key="2">
    <source>
        <dbReference type="Proteomes" id="UP000499080"/>
    </source>
</evidence>
<evidence type="ECO:0000313" key="1">
    <source>
        <dbReference type="EMBL" id="GBN59534.1"/>
    </source>
</evidence>
<keyword evidence="2" id="KW-1185">Reference proteome</keyword>
<name>A0A4Y2Q7W8_ARAVE</name>
<reference evidence="1 2" key="1">
    <citation type="journal article" date="2019" name="Sci. Rep.">
        <title>Orb-weaving spider Araneus ventricosus genome elucidates the spidroin gene catalogue.</title>
        <authorList>
            <person name="Kono N."/>
            <person name="Nakamura H."/>
            <person name="Ohtoshi R."/>
            <person name="Moran D.A.P."/>
            <person name="Shinohara A."/>
            <person name="Yoshida Y."/>
            <person name="Fujiwara M."/>
            <person name="Mori M."/>
            <person name="Tomita M."/>
            <person name="Arakawa K."/>
        </authorList>
    </citation>
    <scope>NUCLEOTIDE SEQUENCE [LARGE SCALE GENOMIC DNA]</scope>
</reference>
<dbReference type="EMBL" id="BGPR01013172">
    <property type="protein sequence ID" value="GBN59534.1"/>
    <property type="molecule type" value="Genomic_DNA"/>
</dbReference>
<comment type="caution">
    <text evidence="1">The sequence shown here is derived from an EMBL/GenBank/DDBJ whole genome shotgun (WGS) entry which is preliminary data.</text>
</comment>
<dbReference type="Proteomes" id="UP000499080">
    <property type="component" value="Unassembled WGS sequence"/>
</dbReference>
<accession>A0A4Y2Q7W8</accession>
<proteinExistence type="predicted"/>
<sequence>MESGFEFAILHSRCCISSPPGPILKKNIGTLGSSAIKVPCDDENSPTPEPTRKVDTCLNFGFQANAAAVFFHTVAKMYENFNDNLKTSKIFPWPEKVFDILNTNFHK</sequence>